<feature type="coiled-coil region" evidence="1">
    <location>
        <begin position="39"/>
        <end position="66"/>
    </location>
</feature>
<sequence length="110" mass="12916">MKLPNPEQAIIDSEKLSGYCLNPEHPDGQHKARVFQSVLGLKQENEEELRNALKEALKNYNAAFERQNSYGKKYIIDFSMNRRDKQAIVRSVWIVRFEENFPRLVTCYIP</sequence>
<keyword evidence="4" id="KW-1185">Reference proteome</keyword>
<feature type="domain" description="DUF6883" evidence="2">
    <location>
        <begin position="2"/>
        <end position="109"/>
    </location>
</feature>
<gene>
    <name evidence="3" type="ORF">VB774_02325</name>
</gene>
<evidence type="ECO:0000259" key="2">
    <source>
        <dbReference type="Pfam" id="PF21814"/>
    </source>
</evidence>
<proteinExistence type="predicted"/>
<accession>A0ABU5TE04</accession>
<comment type="caution">
    <text evidence="3">The sequence shown here is derived from an EMBL/GenBank/DDBJ whole genome shotgun (WGS) entry which is preliminary data.</text>
</comment>
<dbReference type="EMBL" id="JAYGIE010000005">
    <property type="protein sequence ID" value="MEA5476445.1"/>
    <property type="molecule type" value="Genomic_DNA"/>
</dbReference>
<dbReference type="Pfam" id="PF21814">
    <property type="entry name" value="DUF6883"/>
    <property type="match status" value="1"/>
</dbReference>
<organism evidence="3 4">
    <name type="scientific">Pseudanabaena galeata UHCC 0370</name>
    <dbReference type="NCBI Taxonomy" id="3110310"/>
    <lineage>
        <taxon>Bacteria</taxon>
        <taxon>Bacillati</taxon>
        <taxon>Cyanobacteriota</taxon>
        <taxon>Cyanophyceae</taxon>
        <taxon>Pseudanabaenales</taxon>
        <taxon>Pseudanabaenaceae</taxon>
        <taxon>Pseudanabaena</taxon>
    </lineage>
</organism>
<evidence type="ECO:0000256" key="1">
    <source>
        <dbReference type="SAM" id="Coils"/>
    </source>
</evidence>
<evidence type="ECO:0000313" key="4">
    <source>
        <dbReference type="Proteomes" id="UP001301388"/>
    </source>
</evidence>
<evidence type="ECO:0000313" key="3">
    <source>
        <dbReference type="EMBL" id="MEA5476445.1"/>
    </source>
</evidence>
<protein>
    <recommendedName>
        <fullName evidence="2">DUF6883 domain-containing protein</fullName>
    </recommendedName>
</protein>
<dbReference type="RefSeq" id="WP_281007373.1">
    <property type="nucleotide sequence ID" value="NZ_JAYGIE010000005.1"/>
</dbReference>
<reference evidence="3 4" key="1">
    <citation type="submission" date="2023-12" db="EMBL/GenBank/DDBJ databases">
        <title>Baltic Sea Cyanobacteria.</title>
        <authorList>
            <person name="Delbaje E."/>
            <person name="Fewer D.P."/>
            <person name="Shishido T.K."/>
        </authorList>
    </citation>
    <scope>NUCLEOTIDE SEQUENCE [LARGE SCALE GENOMIC DNA]</scope>
    <source>
        <strain evidence="3 4">UHCC 0370</strain>
    </source>
</reference>
<dbReference type="Proteomes" id="UP001301388">
    <property type="component" value="Unassembled WGS sequence"/>
</dbReference>
<keyword evidence="1" id="KW-0175">Coiled coil</keyword>
<name>A0ABU5TE04_9CYAN</name>
<dbReference type="InterPro" id="IPR049250">
    <property type="entry name" value="DUF6883"/>
</dbReference>